<organism evidence="2 3">
    <name type="scientific">Candidatus Pedobacter colombiensis</name>
    <dbReference type="NCBI Taxonomy" id="3121371"/>
    <lineage>
        <taxon>Bacteria</taxon>
        <taxon>Pseudomonadati</taxon>
        <taxon>Bacteroidota</taxon>
        <taxon>Sphingobacteriia</taxon>
        <taxon>Sphingobacteriales</taxon>
        <taxon>Sphingobacteriaceae</taxon>
        <taxon>Pedobacter</taxon>
    </lineage>
</organism>
<protein>
    <submittedName>
        <fullName evidence="2">Uncharacterized protein</fullName>
    </submittedName>
</protein>
<reference evidence="2" key="1">
    <citation type="submission" date="2023-03" db="EMBL/GenBank/DDBJ databases">
        <title>Andean soil-derived lignocellulolytic bacterial consortium as a source of novel taxa and putative plastic-active enzymes.</title>
        <authorList>
            <person name="Diaz-Garcia L."/>
            <person name="Chuvochina M."/>
            <person name="Feuerriegel G."/>
            <person name="Bunk B."/>
            <person name="Sproer C."/>
            <person name="Streit W.R."/>
            <person name="Rodriguez L.M."/>
            <person name="Overmann J."/>
            <person name="Jimenez D.J."/>
        </authorList>
    </citation>
    <scope>NUCLEOTIDE SEQUENCE</scope>
    <source>
        <strain evidence="2">MAG 3858</strain>
    </source>
</reference>
<feature type="signal peptide" evidence="1">
    <location>
        <begin position="1"/>
        <end position="19"/>
    </location>
</feature>
<dbReference type="EMBL" id="CP119313">
    <property type="protein sequence ID" value="WEK19307.1"/>
    <property type="molecule type" value="Genomic_DNA"/>
</dbReference>
<keyword evidence="1" id="KW-0732">Signal</keyword>
<dbReference type="Proteomes" id="UP001214530">
    <property type="component" value="Chromosome"/>
</dbReference>
<evidence type="ECO:0000313" key="3">
    <source>
        <dbReference type="Proteomes" id="UP001214530"/>
    </source>
</evidence>
<name>A0AAJ6B5Z7_9SPHI</name>
<evidence type="ECO:0000313" key="2">
    <source>
        <dbReference type="EMBL" id="WEK19307.1"/>
    </source>
</evidence>
<proteinExistence type="predicted"/>
<feature type="chain" id="PRO_5042528209" evidence="1">
    <location>
        <begin position="20"/>
        <end position="220"/>
    </location>
</feature>
<dbReference type="AlphaFoldDB" id="A0AAJ6B5Z7"/>
<evidence type="ECO:0000256" key="1">
    <source>
        <dbReference type="SAM" id="SignalP"/>
    </source>
</evidence>
<accession>A0AAJ6B5Z7</accession>
<sequence>MKVLKILALLLASFSYCNAQNLNGKYAVVDNAFQGSRKLTFENGKFTDSISTGDMGIKTIGTGTYTLENHRLTLKYLATINGDSSYYQLNSYSQPSATGLLSVKIEDKTGAAMQANVGFKDNNQKPLFFFLTDKSGLSDLRLYEGLHTGHVVVDFIGYYTVSIPVANLLAKKSTLLVKLMPALKTYIDSKTEIYEVTISSTNVILASKKTGKLQLTKIGN</sequence>
<gene>
    <name evidence="2" type="ORF">P0Y49_21255</name>
</gene>